<dbReference type="AlphaFoldDB" id="X0RXT5"/>
<evidence type="ECO:0000313" key="1">
    <source>
        <dbReference type="EMBL" id="GAF68532.1"/>
    </source>
</evidence>
<dbReference type="EMBL" id="BARS01008981">
    <property type="protein sequence ID" value="GAF68532.1"/>
    <property type="molecule type" value="Genomic_DNA"/>
</dbReference>
<organism evidence="1">
    <name type="scientific">marine sediment metagenome</name>
    <dbReference type="NCBI Taxonomy" id="412755"/>
    <lineage>
        <taxon>unclassified sequences</taxon>
        <taxon>metagenomes</taxon>
        <taxon>ecological metagenomes</taxon>
    </lineage>
</organism>
<name>X0RXT5_9ZZZZ</name>
<accession>X0RXT5</accession>
<sequence length="32" mass="3484">MPKRVDANQPQLVADLRGRGLLVHVTSELGRG</sequence>
<reference evidence="1" key="1">
    <citation type="journal article" date="2014" name="Front. Microbiol.">
        <title>High frequency of phylogenetically diverse reductive dehalogenase-homologous genes in deep subseafloor sedimentary metagenomes.</title>
        <authorList>
            <person name="Kawai M."/>
            <person name="Futagami T."/>
            <person name="Toyoda A."/>
            <person name="Takaki Y."/>
            <person name="Nishi S."/>
            <person name="Hori S."/>
            <person name="Arai W."/>
            <person name="Tsubouchi T."/>
            <person name="Morono Y."/>
            <person name="Uchiyama I."/>
            <person name="Ito T."/>
            <person name="Fujiyama A."/>
            <person name="Inagaki F."/>
            <person name="Takami H."/>
        </authorList>
    </citation>
    <scope>NUCLEOTIDE SEQUENCE</scope>
    <source>
        <strain evidence="1">Expedition CK06-06</strain>
    </source>
</reference>
<protein>
    <submittedName>
        <fullName evidence="1">Uncharacterized protein</fullName>
    </submittedName>
</protein>
<feature type="non-terminal residue" evidence="1">
    <location>
        <position position="32"/>
    </location>
</feature>
<proteinExistence type="predicted"/>
<gene>
    <name evidence="1" type="ORF">S01H1_17003</name>
</gene>
<comment type="caution">
    <text evidence="1">The sequence shown here is derived from an EMBL/GenBank/DDBJ whole genome shotgun (WGS) entry which is preliminary data.</text>
</comment>